<dbReference type="OrthoDB" id="3210235at2"/>
<protein>
    <submittedName>
        <fullName evidence="4">TetR family transcriptional regulator</fullName>
    </submittedName>
</protein>
<dbReference type="Proteomes" id="UP000444960">
    <property type="component" value="Unassembled WGS sequence"/>
</dbReference>
<dbReference type="PANTHER" id="PTHR30055:SF235">
    <property type="entry name" value="TRANSCRIPTIONAL REGULATORY PROTEIN"/>
    <property type="match status" value="1"/>
</dbReference>
<dbReference type="InterPro" id="IPR009057">
    <property type="entry name" value="Homeodomain-like_sf"/>
</dbReference>
<dbReference type="InterPro" id="IPR050109">
    <property type="entry name" value="HTH-type_TetR-like_transc_reg"/>
</dbReference>
<proteinExistence type="predicted"/>
<keyword evidence="1 2" id="KW-0238">DNA-binding</keyword>
<dbReference type="GO" id="GO:0003700">
    <property type="term" value="F:DNA-binding transcription factor activity"/>
    <property type="evidence" value="ECO:0007669"/>
    <property type="project" value="TreeGrafter"/>
</dbReference>
<name>A0A7I9VAY1_9ACTN</name>
<feature type="domain" description="HTH tetR-type" evidence="3">
    <location>
        <begin position="16"/>
        <end position="76"/>
    </location>
</feature>
<dbReference type="GO" id="GO:0000976">
    <property type="term" value="F:transcription cis-regulatory region binding"/>
    <property type="evidence" value="ECO:0007669"/>
    <property type="project" value="TreeGrafter"/>
</dbReference>
<keyword evidence="5" id="KW-1185">Reference proteome</keyword>
<reference evidence="5" key="1">
    <citation type="submission" date="2019-06" db="EMBL/GenBank/DDBJ databases">
        <title>Gordonia isolated from sludge of a wastewater treatment plant.</title>
        <authorList>
            <person name="Tamura T."/>
            <person name="Aoyama K."/>
            <person name="Kang Y."/>
            <person name="Saito S."/>
            <person name="Akiyama N."/>
            <person name="Yazawa K."/>
            <person name="Gonoi T."/>
            <person name="Mikami Y."/>
        </authorList>
    </citation>
    <scope>NUCLEOTIDE SEQUENCE [LARGE SCALE GENOMIC DNA]</scope>
    <source>
        <strain evidence="5">NBRC 107696</strain>
    </source>
</reference>
<evidence type="ECO:0000313" key="5">
    <source>
        <dbReference type="Proteomes" id="UP000444960"/>
    </source>
</evidence>
<gene>
    <name evidence="4" type="ORF">nbrc107696_26890</name>
</gene>
<evidence type="ECO:0000259" key="3">
    <source>
        <dbReference type="PROSITE" id="PS50977"/>
    </source>
</evidence>
<dbReference type="SUPFAM" id="SSF46689">
    <property type="entry name" value="Homeodomain-like"/>
    <property type="match status" value="1"/>
</dbReference>
<evidence type="ECO:0000313" key="4">
    <source>
        <dbReference type="EMBL" id="GEE02243.1"/>
    </source>
</evidence>
<dbReference type="PANTHER" id="PTHR30055">
    <property type="entry name" value="HTH-TYPE TRANSCRIPTIONAL REGULATOR RUTR"/>
    <property type="match status" value="1"/>
</dbReference>
<dbReference type="Pfam" id="PF17920">
    <property type="entry name" value="TetR_C_16"/>
    <property type="match status" value="1"/>
</dbReference>
<accession>A0A7I9VAY1</accession>
<sequence length="196" mass="20998">MSAESTGRAGRRTGEVTTRDDILTAARTLFGDKGYKGTSLRAVATAAGVDVALISYYFGSKHGLFVEALEVPVDPAEQLRKAANGPRTELGSRLISGFTQVWEGEVTGPAMAGLMRSIIIDPERSTAFGDFATHRMVPLLSEQAEVSLDTARILLSSLFGMATVRYLVAAPAFADMTRDEVIALYGPRLQLIVDAD</sequence>
<dbReference type="InterPro" id="IPR041678">
    <property type="entry name" value="TetR_C_16"/>
</dbReference>
<evidence type="ECO:0000256" key="2">
    <source>
        <dbReference type="PROSITE-ProRule" id="PRU00335"/>
    </source>
</evidence>
<dbReference type="EMBL" id="BJOV01000005">
    <property type="protein sequence ID" value="GEE02243.1"/>
    <property type="molecule type" value="Genomic_DNA"/>
</dbReference>
<evidence type="ECO:0000256" key="1">
    <source>
        <dbReference type="ARBA" id="ARBA00023125"/>
    </source>
</evidence>
<dbReference type="Pfam" id="PF00440">
    <property type="entry name" value="TetR_N"/>
    <property type="match status" value="1"/>
</dbReference>
<comment type="caution">
    <text evidence="4">The sequence shown here is derived from an EMBL/GenBank/DDBJ whole genome shotgun (WGS) entry which is preliminary data.</text>
</comment>
<feature type="DNA-binding region" description="H-T-H motif" evidence="2">
    <location>
        <begin position="39"/>
        <end position="58"/>
    </location>
</feature>
<dbReference type="InterPro" id="IPR036271">
    <property type="entry name" value="Tet_transcr_reg_TetR-rel_C_sf"/>
</dbReference>
<dbReference type="SUPFAM" id="SSF48498">
    <property type="entry name" value="Tetracyclin repressor-like, C-terminal domain"/>
    <property type="match status" value="1"/>
</dbReference>
<dbReference type="Gene3D" id="1.10.357.10">
    <property type="entry name" value="Tetracycline Repressor, domain 2"/>
    <property type="match status" value="1"/>
</dbReference>
<dbReference type="InterPro" id="IPR001647">
    <property type="entry name" value="HTH_TetR"/>
</dbReference>
<organism evidence="4 5">
    <name type="scientific">Gordonia spumicola</name>
    <dbReference type="NCBI Taxonomy" id="589161"/>
    <lineage>
        <taxon>Bacteria</taxon>
        <taxon>Bacillati</taxon>
        <taxon>Actinomycetota</taxon>
        <taxon>Actinomycetes</taxon>
        <taxon>Mycobacteriales</taxon>
        <taxon>Gordoniaceae</taxon>
        <taxon>Gordonia</taxon>
    </lineage>
</organism>
<dbReference type="RefSeq" id="WP_161895943.1">
    <property type="nucleotide sequence ID" value="NZ_BJOV01000005.1"/>
</dbReference>
<dbReference type="AlphaFoldDB" id="A0A7I9VAY1"/>
<dbReference type="Gene3D" id="1.10.10.60">
    <property type="entry name" value="Homeodomain-like"/>
    <property type="match status" value="1"/>
</dbReference>
<dbReference type="PRINTS" id="PR00455">
    <property type="entry name" value="HTHTETR"/>
</dbReference>
<dbReference type="PROSITE" id="PS50977">
    <property type="entry name" value="HTH_TETR_2"/>
    <property type="match status" value="1"/>
</dbReference>